<protein>
    <recommendedName>
        <fullName evidence="3">AbrB/MazE/SpoVT family DNA-binding domain-containing protein</fullName>
    </recommendedName>
</protein>
<gene>
    <name evidence="1" type="ORF">C942_02217</name>
</gene>
<comment type="caution">
    <text evidence="1">The sequence shown here is derived from an EMBL/GenBank/DDBJ whole genome shotgun (WGS) entry which is preliminary data.</text>
</comment>
<dbReference type="RefSeq" id="WP_007467550.1">
    <property type="nucleotide sequence ID" value="NZ_AMZO01000023.1"/>
</dbReference>
<evidence type="ECO:0000313" key="2">
    <source>
        <dbReference type="Proteomes" id="UP000011134"/>
    </source>
</evidence>
<proteinExistence type="predicted"/>
<organism evidence="1 2">
    <name type="scientific">Photobacterium marinum</name>
    <dbReference type="NCBI Taxonomy" id="1056511"/>
    <lineage>
        <taxon>Bacteria</taxon>
        <taxon>Pseudomonadati</taxon>
        <taxon>Pseudomonadota</taxon>
        <taxon>Gammaproteobacteria</taxon>
        <taxon>Vibrionales</taxon>
        <taxon>Vibrionaceae</taxon>
        <taxon>Photobacterium</taxon>
    </lineage>
</organism>
<evidence type="ECO:0000313" key="1">
    <source>
        <dbReference type="EMBL" id="ELR64646.1"/>
    </source>
</evidence>
<dbReference type="AlphaFoldDB" id="L8J782"/>
<accession>L8J782</accession>
<reference evidence="1 2" key="1">
    <citation type="submission" date="2012-12" db="EMBL/GenBank/DDBJ databases">
        <title>Genome Assembly of Photobacterium sp. AK15.</title>
        <authorList>
            <person name="Khatri I."/>
            <person name="Vaidya B."/>
            <person name="Srinivas T.N.R."/>
            <person name="Subramanian S."/>
            <person name="Pinnaka A."/>
        </authorList>
    </citation>
    <scope>NUCLEOTIDE SEQUENCE [LARGE SCALE GENOMIC DNA]</scope>
    <source>
        <strain evidence="1 2">AK15</strain>
    </source>
</reference>
<keyword evidence="2" id="KW-1185">Reference proteome</keyword>
<dbReference type="EMBL" id="AMZO01000023">
    <property type="protein sequence ID" value="ELR64646.1"/>
    <property type="molecule type" value="Genomic_DNA"/>
</dbReference>
<dbReference type="PATRIC" id="fig|1056511.3.peg.3291"/>
<dbReference type="OrthoDB" id="5872265at2"/>
<sequence length="60" mass="6890">MATITAIQTVKENKDGELYFEIPKELVELLGWYEGMSIEWSDNGDGSWALRISQRDKNDP</sequence>
<dbReference type="Proteomes" id="UP000011134">
    <property type="component" value="Unassembled WGS sequence"/>
</dbReference>
<evidence type="ECO:0008006" key="3">
    <source>
        <dbReference type="Google" id="ProtNLM"/>
    </source>
</evidence>
<name>L8J782_9GAMM</name>